<gene>
    <name evidence="2" type="ORF">N657DRAFT_644748</name>
</gene>
<proteinExistence type="predicted"/>
<keyword evidence="3" id="KW-1185">Reference proteome</keyword>
<name>A0AAN6Z4C2_9PEZI</name>
<accession>A0AAN6Z4C2</accession>
<dbReference type="EMBL" id="MU853227">
    <property type="protein sequence ID" value="KAK4124507.1"/>
    <property type="molecule type" value="Genomic_DNA"/>
</dbReference>
<evidence type="ECO:0000259" key="1">
    <source>
        <dbReference type="Pfam" id="PF24539"/>
    </source>
</evidence>
<dbReference type="Pfam" id="PF24539">
    <property type="entry name" value="DUF7600"/>
    <property type="match status" value="1"/>
</dbReference>
<evidence type="ECO:0000313" key="2">
    <source>
        <dbReference type="EMBL" id="KAK4124507.1"/>
    </source>
</evidence>
<reference evidence="2" key="2">
    <citation type="submission" date="2023-05" db="EMBL/GenBank/DDBJ databases">
        <authorList>
            <consortium name="Lawrence Berkeley National Laboratory"/>
            <person name="Steindorff A."/>
            <person name="Hensen N."/>
            <person name="Bonometti L."/>
            <person name="Westerberg I."/>
            <person name="Brannstrom I.O."/>
            <person name="Guillou S."/>
            <person name="Cros-Aarteil S."/>
            <person name="Calhoun S."/>
            <person name="Haridas S."/>
            <person name="Kuo A."/>
            <person name="Mondo S."/>
            <person name="Pangilinan J."/>
            <person name="Riley R."/>
            <person name="Labutti K."/>
            <person name="Andreopoulos B."/>
            <person name="Lipzen A."/>
            <person name="Chen C."/>
            <person name="Yanf M."/>
            <person name="Daum C."/>
            <person name="Ng V."/>
            <person name="Clum A."/>
            <person name="Ohm R."/>
            <person name="Martin F."/>
            <person name="Silar P."/>
            <person name="Natvig D."/>
            <person name="Lalanne C."/>
            <person name="Gautier V."/>
            <person name="Ament-Velasquez S.L."/>
            <person name="Kruys A."/>
            <person name="Hutchinson M.I."/>
            <person name="Powell A.J."/>
            <person name="Barry K."/>
            <person name="Miller A.N."/>
            <person name="Grigoriev I.V."/>
            <person name="Debuchy R."/>
            <person name="Gladieux P."/>
            <person name="Thoren M.H."/>
            <person name="Johannesson H."/>
        </authorList>
    </citation>
    <scope>NUCLEOTIDE SEQUENCE</scope>
    <source>
        <strain evidence="2">CBS 731.68</strain>
    </source>
</reference>
<reference evidence="2" key="1">
    <citation type="journal article" date="2023" name="Mol. Phylogenet. Evol.">
        <title>Genome-scale phylogeny and comparative genomics of the fungal order Sordariales.</title>
        <authorList>
            <person name="Hensen N."/>
            <person name="Bonometti L."/>
            <person name="Westerberg I."/>
            <person name="Brannstrom I.O."/>
            <person name="Guillou S."/>
            <person name="Cros-Aarteil S."/>
            <person name="Calhoun S."/>
            <person name="Haridas S."/>
            <person name="Kuo A."/>
            <person name="Mondo S."/>
            <person name="Pangilinan J."/>
            <person name="Riley R."/>
            <person name="LaButti K."/>
            <person name="Andreopoulos B."/>
            <person name="Lipzen A."/>
            <person name="Chen C."/>
            <person name="Yan M."/>
            <person name="Daum C."/>
            <person name="Ng V."/>
            <person name="Clum A."/>
            <person name="Steindorff A."/>
            <person name="Ohm R.A."/>
            <person name="Martin F."/>
            <person name="Silar P."/>
            <person name="Natvig D.O."/>
            <person name="Lalanne C."/>
            <person name="Gautier V."/>
            <person name="Ament-Velasquez S.L."/>
            <person name="Kruys A."/>
            <person name="Hutchinson M.I."/>
            <person name="Powell A.J."/>
            <person name="Barry K."/>
            <person name="Miller A.N."/>
            <person name="Grigoriev I.V."/>
            <person name="Debuchy R."/>
            <person name="Gladieux P."/>
            <person name="Hiltunen Thoren M."/>
            <person name="Johannesson H."/>
        </authorList>
    </citation>
    <scope>NUCLEOTIDE SEQUENCE</scope>
    <source>
        <strain evidence="2">CBS 731.68</strain>
    </source>
</reference>
<dbReference type="GeneID" id="87829583"/>
<dbReference type="Proteomes" id="UP001302602">
    <property type="component" value="Unassembled WGS sequence"/>
</dbReference>
<sequence>MPRIWSLDLALPATGYRVEVNGLLWTPKQLDDHRFYNGCHLSQTQFIAISNTLAQLFVYTVTFGDGRYVVGISLVTVAGDSIRLEYSSSCKHSIELTQICGFRVTIGSRGLQAPQCIIGSADVESPWMMCLDRTVGPRRPRGRAGSWV</sequence>
<dbReference type="AlphaFoldDB" id="A0AAN6Z4C2"/>
<dbReference type="RefSeq" id="XP_062648278.1">
    <property type="nucleotide sequence ID" value="XM_062792814.1"/>
</dbReference>
<organism evidence="2 3">
    <name type="scientific">Parathielavia appendiculata</name>
    <dbReference type="NCBI Taxonomy" id="2587402"/>
    <lineage>
        <taxon>Eukaryota</taxon>
        <taxon>Fungi</taxon>
        <taxon>Dikarya</taxon>
        <taxon>Ascomycota</taxon>
        <taxon>Pezizomycotina</taxon>
        <taxon>Sordariomycetes</taxon>
        <taxon>Sordariomycetidae</taxon>
        <taxon>Sordariales</taxon>
        <taxon>Chaetomiaceae</taxon>
        <taxon>Parathielavia</taxon>
    </lineage>
</organism>
<protein>
    <recommendedName>
        <fullName evidence="1">DUF7600 domain-containing protein</fullName>
    </recommendedName>
</protein>
<evidence type="ECO:0000313" key="3">
    <source>
        <dbReference type="Proteomes" id="UP001302602"/>
    </source>
</evidence>
<feature type="domain" description="DUF7600" evidence="1">
    <location>
        <begin position="32"/>
        <end position="133"/>
    </location>
</feature>
<dbReference type="InterPro" id="IPR056021">
    <property type="entry name" value="DUF7600"/>
</dbReference>
<comment type="caution">
    <text evidence="2">The sequence shown here is derived from an EMBL/GenBank/DDBJ whole genome shotgun (WGS) entry which is preliminary data.</text>
</comment>